<evidence type="ECO:0000259" key="7">
    <source>
        <dbReference type="Pfam" id="PF00482"/>
    </source>
</evidence>
<dbReference type="Proteomes" id="UP000191040">
    <property type="component" value="Chromosome I"/>
</dbReference>
<dbReference type="RefSeq" id="WP_078699466.1">
    <property type="nucleotide sequence ID" value="NZ_LT796768.1"/>
</dbReference>
<name>A0A1T4YZ19_9ACTN</name>
<sequence>MTAGLLVAGALLLVWPGPARRRRRRLRRDATPRRLDRAVLVAACVPVAGWILFGAVGLLAGVAVAPLVRRHVGRWESSRESRHRVLLVRGAPLALDLVAAVLAAGRSPHEAVLSVARQTPGPVGHELSALAHRVRLAADPATAWRSLDGDVLEPVGRAFARAEASGAAVVPLIRDAAEDLRRADRAQRREAVGRVGVRTTLPMGLCLLPAFVLVGVAPTVLAVLGSVRF</sequence>
<accession>A0A1T4YZ19</accession>
<evidence type="ECO:0000256" key="5">
    <source>
        <dbReference type="ARBA" id="ARBA00023136"/>
    </source>
</evidence>
<keyword evidence="4 6" id="KW-1133">Transmembrane helix</keyword>
<keyword evidence="2" id="KW-1003">Cell membrane</keyword>
<feature type="domain" description="Type II secretion system protein GspF" evidence="7">
    <location>
        <begin position="95"/>
        <end position="216"/>
    </location>
</feature>
<dbReference type="AlphaFoldDB" id="A0A1T4YZ19"/>
<feature type="transmembrane region" description="Helical" evidence="6">
    <location>
        <begin position="201"/>
        <end position="224"/>
    </location>
</feature>
<dbReference type="OrthoDB" id="3267562at2"/>
<feature type="transmembrane region" description="Helical" evidence="6">
    <location>
        <begin position="37"/>
        <end position="65"/>
    </location>
</feature>
<protein>
    <submittedName>
        <fullName evidence="8">Type II secretion system (T2SS), protein F</fullName>
    </submittedName>
</protein>
<dbReference type="PANTHER" id="PTHR35007">
    <property type="entry name" value="INTEGRAL MEMBRANE PROTEIN-RELATED"/>
    <property type="match status" value="1"/>
</dbReference>
<dbReference type="EMBL" id="LT796768">
    <property type="protein sequence ID" value="SKB06561.1"/>
    <property type="molecule type" value="Genomic_DNA"/>
</dbReference>
<evidence type="ECO:0000313" key="9">
    <source>
        <dbReference type="Proteomes" id="UP000191040"/>
    </source>
</evidence>
<evidence type="ECO:0000313" key="8">
    <source>
        <dbReference type="EMBL" id="SKB06561.1"/>
    </source>
</evidence>
<dbReference type="InterPro" id="IPR018076">
    <property type="entry name" value="T2SS_GspF_dom"/>
</dbReference>
<evidence type="ECO:0000256" key="1">
    <source>
        <dbReference type="ARBA" id="ARBA00004651"/>
    </source>
</evidence>
<organism evidence="8 9">
    <name type="scientific">Aeromicrobium choanae</name>
    <dbReference type="NCBI Taxonomy" id="1736691"/>
    <lineage>
        <taxon>Bacteria</taxon>
        <taxon>Bacillati</taxon>
        <taxon>Actinomycetota</taxon>
        <taxon>Actinomycetes</taxon>
        <taxon>Propionibacteriales</taxon>
        <taxon>Nocardioidaceae</taxon>
        <taxon>Aeromicrobium</taxon>
    </lineage>
</organism>
<reference evidence="9" key="1">
    <citation type="submission" date="2017-02" db="EMBL/GenBank/DDBJ databases">
        <authorList>
            <person name="Varghese N."/>
            <person name="Submissions S."/>
        </authorList>
    </citation>
    <scope>NUCLEOTIDE SEQUENCE [LARGE SCALE GENOMIC DNA]</scope>
    <source>
        <strain evidence="9">9H-4</strain>
    </source>
</reference>
<dbReference type="PANTHER" id="PTHR35007:SF3">
    <property type="entry name" value="POSSIBLE CONSERVED ALANINE RICH MEMBRANE PROTEIN"/>
    <property type="match status" value="1"/>
</dbReference>
<evidence type="ECO:0000256" key="6">
    <source>
        <dbReference type="SAM" id="Phobius"/>
    </source>
</evidence>
<comment type="subcellular location">
    <subcellularLocation>
        <location evidence="1">Cell membrane</location>
        <topology evidence="1">Multi-pass membrane protein</topology>
    </subcellularLocation>
</comment>
<evidence type="ECO:0000256" key="2">
    <source>
        <dbReference type="ARBA" id="ARBA00022475"/>
    </source>
</evidence>
<dbReference type="GO" id="GO:0005886">
    <property type="term" value="C:plasma membrane"/>
    <property type="evidence" value="ECO:0007669"/>
    <property type="project" value="UniProtKB-SubCell"/>
</dbReference>
<keyword evidence="3 6" id="KW-0812">Transmembrane</keyword>
<keyword evidence="5 6" id="KW-0472">Membrane</keyword>
<evidence type="ECO:0000256" key="4">
    <source>
        <dbReference type="ARBA" id="ARBA00022989"/>
    </source>
</evidence>
<evidence type="ECO:0000256" key="3">
    <source>
        <dbReference type="ARBA" id="ARBA00022692"/>
    </source>
</evidence>
<dbReference type="Pfam" id="PF00482">
    <property type="entry name" value="T2SSF"/>
    <property type="match status" value="1"/>
</dbReference>
<keyword evidence="9" id="KW-1185">Reference proteome</keyword>
<gene>
    <name evidence="8" type="ORF">SAMN06295964_1368</name>
</gene>
<proteinExistence type="predicted"/>
<dbReference type="STRING" id="1736691.SAMN06295964_1368"/>